<dbReference type="PANTHER" id="PTHR44019:SF8">
    <property type="entry name" value="POC1 CENTRIOLAR PROTEIN HOMOLOG"/>
    <property type="match status" value="1"/>
</dbReference>
<protein>
    <submittedName>
        <fullName evidence="3">WD40 repeat domain-containing protein</fullName>
    </submittedName>
</protein>
<evidence type="ECO:0000256" key="1">
    <source>
        <dbReference type="ARBA" id="ARBA00022574"/>
    </source>
</evidence>
<keyword evidence="2" id="KW-0677">Repeat</keyword>
<keyword evidence="1" id="KW-0853">WD repeat</keyword>
<dbReference type="InterPro" id="IPR011047">
    <property type="entry name" value="Quinoprotein_ADH-like_sf"/>
</dbReference>
<keyword evidence="4" id="KW-1185">Reference proteome</keyword>
<evidence type="ECO:0000313" key="3">
    <source>
        <dbReference type="EMBL" id="MFD1320617.1"/>
    </source>
</evidence>
<proteinExistence type="predicted"/>
<comment type="caution">
    <text evidence="3">The sequence shown here is derived from an EMBL/GenBank/DDBJ whole genome shotgun (WGS) entry which is preliminary data.</text>
</comment>
<accession>A0ABW3Y836</accession>
<dbReference type="PANTHER" id="PTHR44019">
    <property type="entry name" value="WD REPEAT-CONTAINING PROTEIN 55"/>
    <property type="match status" value="1"/>
</dbReference>
<dbReference type="InterPro" id="IPR050505">
    <property type="entry name" value="WDR55/POC1"/>
</dbReference>
<organism evidence="3 4">
    <name type="scientific">Micromonospora sonneratiae</name>
    <dbReference type="NCBI Taxonomy" id="1184706"/>
    <lineage>
        <taxon>Bacteria</taxon>
        <taxon>Bacillati</taxon>
        <taxon>Actinomycetota</taxon>
        <taxon>Actinomycetes</taxon>
        <taxon>Micromonosporales</taxon>
        <taxon>Micromonosporaceae</taxon>
        <taxon>Micromonospora</taxon>
    </lineage>
</organism>
<gene>
    <name evidence="3" type="ORF">ACFQ4H_05870</name>
</gene>
<evidence type="ECO:0000313" key="4">
    <source>
        <dbReference type="Proteomes" id="UP001597260"/>
    </source>
</evidence>
<dbReference type="InterPro" id="IPR001680">
    <property type="entry name" value="WD40_rpt"/>
</dbReference>
<evidence type="ECO:0000256" key="2">
    <source>
        <dbReference type="ARBA" id="ARBA00022737"/>
    </source>
</evidence>
<dbReference type="Proteomes" id="UP001597260">
    <property type="component" value="Unassembled WGS sequence"/>
</dbReference>
<sequence length="210" mass="22169">MLLSTHLPDGRPVLVIGWGDEGVQVLAEDGTPVGRPFADAESGYGYVYACAVGEDAHGRKIVATAHSRGRVALWDLTDRRLIEQPEIGGGTVQSLAFGQLVDGRRVLVCGGDRAVHVWDLAARRPVCPPLIGHEYGAVALAMVRLPDGARVLVTAGVDATLQLWEPTTGHHLRTIALHAAATCLTPISPEALAVGTTQGLLRIDLRVAAT</sequence>
<dbReference type="EMBL" id="JBHTMP010000006">
    <property type="protein sequence ID" value="MFD1320617.1"/>
    <property type="molecule type" value="Genomic_DNA"/>
</dbReference>
<dbReference type="Gene3D" id="2.130.10.10">
    <property type="entry name" value="YVTN repeat-like/Quinoprotein amine dehydrogenase"/>
    <property type="match status" value="1"/>
</dbReference>
<dbReference type="InterPro" id="IPR015943">
    <property type="entry name" value="WD40/YVTN_repeat-like_dom_sf"/>
</dbReference>
<dbReference type="SMART" id="SM00320">
    <property type="entry name" value="WD40"/>
    <property type="match status" value="3"/>
</dbReference>
<reference evidence="4" key="1">
    <citation type="journal article" date="2019" name="Int. J. Syst. Evol. Microbiol.">
        <title>The Global Catalogue of Microorganisms (GCM) 10K type strain sequencing project: providing services to taxonomists for standard genome sequencing and annotation.</title>
        <authorList>
            <consortium name="The Broad Institute Genomics Platform"/>
            <consortium name="The Broad Institute Genome Sequencing Center for Infectious Disease"/>
            <person name="Wu L."/>
            <person name="Ma J."/>
        </authorList>
    </citation>
    <scope>NUCLEOTIDE SEQUENCE [LARGE SCALE GENOMIC DNA]</scope>
    <source>
        <strain evidence="4">JCM 31037</strain>
    </source>
</reference>
<dbReference type="SUPFAM" id="SSF50998">
    <property type="entry name" value="Quinoprotein alcohol dehydrogenase-like"/>
    <property type="match status" value="1"/>
</dbReference>
<dbReference type="RefSeq" id="WP_377567788.1">
    <property type="nucleotide sequence ID" value="NZ_JBHTMP010000006.1"/>
</dbReference>
<name>A0ABW3Y836_9ACTN</name>